<evidence type="ECO:0000256" key="8">
    <source>
        <dbReference type="ARBA" id="ARBA00025705"/>
    </source>
</evidence>
<dbReference type="InterPro" id="IPR014777">
    <property type="entry name" value="4pyrrole_Mease_sub1"/>
</dbReference>
<dbReference type="InterPro" id="IPR014776">
    <property type="entry name" value="4pyrrole_Mease_sub2"/>
</dbReference>
<dbReference type="SUPFAM" id="SSF53790">
    <property type="entry name" value="Tetrapyrrole methylase"/>
    <property type="match status" value="1"/>
</dbReference>
<evidence type="ECO:0000256" key="10">
    <source>
        <dbReference type="RuleBase" id="RU003960"/>
    </source>
</evidence>
<evidence type="ECO:0000259" key="11">
    <source>
        <dbReference type="Pfam" id="PF00590"/>
    </source>
</evidence>
<evidence type="ECO:0000256" key="7">
    <source>
        <dbReference type="ARBA" id="ARBA00023244"/>
    </source>
</evidence>
<dbReference type="Gene3D" id="3.30.950.10">
    <property type="entry name" value="Methyltransferase, Cobalt-precorrin-4 Transmethylase, Domain 2"/>
    <property type="match status" value="1"/>
</dbReference>
<dbReference type="NCBIfam" id="TIGR01469">
    <property type="entry name" value="cobA_cysG_Cterm"/>
    <property type="match status" value="1"/>
</dbReference>
<dbReference type="GO" id="GO:0004852">
    <property type="term" value="F:uroporphyrinogen-III synthase activity"/>
    <property type="evidence" value="ECO:0007669"/>
    <property type="project" value="InterPro"/>
</dbReference>
<keyword evidence="14" id="KW-1185">Reference proteome</keyword>
<dbReference type="SUPFAM" id="SSF69618">
    <property type="entry name" value="HemD-like"/>
    <property type="match status" value="1"/>
</dbReference>
<dbReference type="GO" id="GO:0009236">
    <property type="term" value="P:cobalamin biosynthetic process"/>
    <property type="evidence" value="ECO:0007669"/>
    <property type="project" value="UniProtKB-KW"/>
</dbReference>
<dbReference type="InterPro" id="IPR050161">
    <property type="entry name" value="Siro_Cobalamin_biosynth"/>
</dbReference>
<dbReference type="Gene3D" id="3.40.1010.10">
    <property type="entry name" value="Cobalt-precorrin-4 Transmethylase, Domain 1"/>
    <property type="match status" value="1"/>
</dbReference>
<sequence length="526" mass="56878">MKAERAKGKVYLVGAGPGDPKLLTIRGLECLKRADVVLYDYLANSELLKHASNETERIYVGRRGRGKYPDQDEITRLLIERARQGKVVVRLKGGDPFVFGRGGEEAEALASAGVDFEIVPGVTAAIAAPAYAGIPVTHRTMASTVTFVTGHEDPEKPSRGVEWPRLATSRGTLVFLMGVKNLASIAANLVAEGRSPDTPAAVIRWGTRASQQTIVGTLANIAAKAEAAKLEPPAVIVVGEVVLLRSQLNWFETKPLFGKRVLMTRAQEQAWELAELLAAHGAEPIEAPTIRITPPAEWGAVDRAIAEIGSYDWIIFTSVNGVNRFMTRLRASGLDARCLAGRVICCIGPRTAQEIEKFGVKADVLPTDYQAEGIIGALDGLNARSMRVLIPRAEVAREVLPDELRARGAHVDVVSVYRTVIPNGDGEPWRRLLAEGQVHVVTFTSSSTVRNFVTMVGGEEQAIALLRSVVVAVIGPITARTLEEFGMTASIMPDENTIPALVDAIVRYYESRANVAARTSETIQRP</sequence>
<evidence type="ECO:0000259" key="12">
    <source>
        <dbReference type="Pfam" id="PF02602"/>
    </source>
</evidence>
<evidence type="ECO:0000256" key="9">
    <source>
        <dbReference type="ARBA" id="ARBA00060548"/>
    </source>
</evidence>
<dbReference type="GO" id="GO:0019354">
    <property type="term" value="P:siroheme biosynthetic process"/>
    <property type="evidence" value="ECO:0007669"/>
    <property type="project" value="InterPro"/>
</dbReference>
<dbReference type="PROSITE" id="PS00839">
    <property type="entry name" value="SUMT_1"/>
    <property type="match status" value="1"/>
</dbReference>
<dbReference type="CDD" id="cd06578">
    <property type="entry name" value="HemD"/>
    <property type="match status" value="1"/>
</dbReference>
<dbReference type="CDD" id="cd11642">
    <property type="entry name" value="SUMT"/>
    <property type="match status" value="1"/>
</dbReference>
<comment type="pathway">
    <text evidence="8">Porphyrin-containing compound metabolism; siroheme biosynthesis; precorrin-2 from uroporphyrinogen III: step 1/1.</text>
</comment>
<dbReference type="RefSeq" id="WP_062485833.1">
    <property type="nucleotide sequence ID" value="NZ_LN885086.1"/>
</dbReference>
<dbReference type="InterPro" id="IPR003754">
    <property type="entry name" value="4pyrrol_synth_uPrphyn_synth"/>
</dbReference>
<dbReference type="NCBIfam" id="NF004790">
    <property type="entry name" value="PRK06136.1"/>
    <property type="match status" value="1"/>
</dbReference>
<name>A0A0S4KY78_9BACT</name>
<evidence type="ECO:0000313" key="13">
    <source>
        <dbReference type="EMBL" id="CUQ67451.1"/>
    </source>
</evidence>
<dbReference type="FunFam" id="3.40.1010.10:FF:000001">
    <property type="entry name" value="Siroheme synthase"/>
    <property type="match status" value="1"/>
</dbReference>
<evidence type="ECO:0000256" key="5">
    <source>
        <dbReference type="ARBA" id="ARBA00022679"/>
    </source>
</evidence>
<evidence type="ECO:0000313" key="14">
    <source>
        <dbReference type="Proteomes" id="UP000066284"/>
    </source>
</evidence>
<dbReference type="GO" id="GO:0004851">
    <property type="term" value="F:uroporphyrin-III C-methyltransferase activity"/>
    <property type="evidence" value="ECO:0007669"/>
    <property type="project" value="UniProtKB-EC"/>
</dbReference>
<dbReference type="AlphaFoldDB" id="A0A0S4KY78"/>
<dbReference type="GO" id="GO:0032259">
    <property type="term" value="P:methylation"/>
    <property type="evidence" value="ECO:0007669"/>
    <property type="project" value="UniProtKB-KW"/>
</dbReference>
<organism evidence="13 14">
    <name type="scientific">Candidatus Nitrospira inopinata</name>
    <dbReference type="NCBI Taxonomy" id="1715989"/>
    <lineage>
        <taxon>Bacteria</taxon>
        <taxon>Pseudomonadati</taxon>
        <taxon>Nitrospirota</taxon>
        <taxon>Nitrospiria</taxon>
        <taxon>Nitrospirales</taxon>
        <taxon>Nitrospiraceae</taxon>
        <taxon>Nitrospira</taxon>
    </lineage>
</organism>
<dbReference type="STRING" id="1715989.NITINOP_2479"/>
<dbReference type="FunFam" id="3.30.950.10:FF:000001">
    <property type="entry name" value="Siroheme synthase"/>
    <property type="match status" value="1"/>
</dbReference>
<dbReference type="PANTHER" id="PTHR45790">
    <property type="entry name" value="SIROHEME SYNTHASE-RELATED"/>
    <property type="match status" value="1"/>
</dbReference>
<gene>
    <name evidence="13" type="primary">hemD</name>
    <name evidence="13" type="ORF">NITINOP_2479</name>
</gene>
<dbReference type="EC" id="2.1.1.107" evidence="2"/>
<dbReference type="Pfam" id="PF02602">
    <property type="entry name" value="HEM4"/>
    <property type="match status" value="1"/>
</dbReference>
<keyword evidence="13" id="KW-0456">Lyase</keyword>
<feature type="domain" description="Tetrapyrrole methylase" evidence="11">
    <location>
        <begin position="9"/>
        <end position="221"/>
    </location>
</feature>
<dbReference type="PANTHER" id="PTHR45790:SF3">
    <property type="entry name" value="S-ADENOSYL-L-METHIONINE-DEPENDENT UROPORPHYRINOGEN III METHYLTRANSFERASE, CHLOROPLASTIC"/>
    <property type="match status" value="1"/>
</dbReference>
<dbReference type="InterPro" id="IPR035996">
    <property type="entry name" value="4pyrrol_Methylase_sf"/>
</dbReference>
<accession>A0A0S4KY78</accession>
<keyword evidence="7" id="KW-0627">Porphyrin biosynthesis</keyword>
<dbReference type="InterPro" id="IPR000878">
    <property type="entry name" value="4pyrrol_Mease"/>
</dbReference>
<evidence type="ECO:0000256" key="1">
    <source>
        <dbReference type="ARBA" id="ARBA00005879"/>
    </source>
</evidence>
<dbReference type="InterPro" id="IPR006366">
    <property type="entry name" value="CobA/CysG_C"/>
</dbReference>
<dbReference type="KEGG" id="nio:NITINOP_2479"/>
<comment type="pathway">
    <text evidence="9">Cofactor biosynthesis; adenosylcobalamin biosynthesis; precorrin-2 from uroporphyrinogen III: step 1/1.</text>
</comment>
<feature type="domain" description="Tetrapyrrole biosynthesis uroporphyrinogen III synthase" evidence="12">
    <location>
        <begin position="272"/>
        <end position="502"/>
    </location>
</feature>
<keyword evidence="3" id="KW-0169">Cobalamin biosynthesis</keyword>
<dbReference type="Gene3D" id="3.40.50.10090">
    <property type="match status" value="2"/>
</dbReference>
<evidence type="ECO:0000256" key="3">
    <source>
        <dbReference type="ARBA" id="ARBA00022573"/>
    </source>
</evidence>
<dbReference type="Pfam" id="PF00590">
    <property type="entry name" value="TP_methylase"/>
    <property type="match status" value="1"/>
</dbReference>
<proteinExistence type="inferred from homology"/>
<dbReference type="InterPro" id="IPR036108">
    <property type="entry name" value="4pyrrol_syn_uPrphyn_synt_sf"/>
</dbReference>
<keyword evidence="5 10" id="KW-0808">Transferase</keyword>
<keyword evidence="4 10" id="KW-0489">Methyltransferase</keyword>
<dbReference type="InterPro" id="IPR003043">
    <property type="entry name" value="Uropor_MeTrfase_CS"/>
</dbReference>
<dbReference type="Proteomes" id="UP000066284">
    <property type="component" value="Chromosome 1"/>
</dbReference>
<comment type="similarity">
    <text evidence="1 10">Belongs to the precorrin methyltransferase family.</text>
</comment>
<evidence type="ECO:0000256" key="6">
    <source>
        <dbReference type="ARBA" id="ARBA00022691"/>
    </source>
</evidence>
<dbReference type="OrthoDB" id="9815856at2"/>
<reference evidence="14" key="1">
    <citation type="submission" date="2015-09" db="EMBL/GenBank/DDBJ databases">
        <authorList>
            <person name="Daims H."/>
        </authorList>
    </citation>
    <scope>NUCLEOTIDE SEQUENCE [LARGE SCALE GENOMIC DNA]</scope>
</reference>
<evidence type="ECO:0000256" key="2">
    <source>
        <dbReference type="ARBA" id="ARBA00012162"/>
    </source>
</evidence>
<protein>
    <recommendedName>
        <fullName evidence="2">uroporphyrinogen-III C-methyltransferase</fullName>
        <ecNumber evidence="2">2.1.1.107</ecNumber>
    </recommendedName>
</protein>
<evidence type="ECO:0000256" key="4">
    <source>
        <dbReference type="ARBA" id="ARBA00022603"/>
    </source>
</evidence>
<keyword evidence="6" id="KW-0949">S-adenosyl-L-methionine</keyword>
<dbReference type="PROSITE" id="PS00840">
    <property type="entry name" value="SUMT_2"/>
    <property type="match status" value="1"/>
</dbReference>
<dbReference type="FunFam" id="3.40.50.10090:FF:000001">
    <property type="entry name" value="Bifunctional uroporphyrinogen-III C-methyltransferase/uroporphyrinogen-III synthase"/>
    <property type="match status" value="1"/>
</dbReference>
<dbReference type="EMBL" id="LN885086">
    <property type="protein sequence ID" value="CUQ67451.1"/>
    <property type="molecule type" value="Genomic_DNA"/>
</dbReference>